<organism evidence="4 5">
    <name type="scientific">Roseibium hamelinense</name>
    <dbReference type="NCBI Taxonomy" id="150831"/>
    <lineage>
        <taxon>Bacteria</taxon>
        <taxon>Pseudomonadati</taxon>
        <taxon>Pseudomonadota</taxon>
        <taxon>Alphaproteobacteria</taxon>
        <taxon>Hyphomicrobiales</taxon>
        <taxon>Stappiaceae</taxon>
        <taxon>Roseibium</taxon>
    </lineage>
</organism>
<feature type="transmembrane region" description="Helical" evidence="2">
    <location>
        <begin position="12"/>
        <end position="33"/>
    </location>
</feature>
<dbReference type="GO" id="GO:0005737">
    <property type="term" value="C:cytoplasm"/>
    <property type="evidence" value="ECO:0007669"/>
    <property type="project" value="TreeGrafter"/>
</dbReference>
<dbReference type="RefSeq" id="WP_145340903.1">
    <property type="nucleotide sequence ID" value="NZ_SMLY01000062.1"/>
</dbReference>
<dbReference type="Pfam" id="PF01266">
    <property type="entry name" value="DAO"/>
    <property type="match status" value="1"/>
</dbReference>
<dbReference type="GO" id="GO:0016491">
    <property type="term" value="F:oxidoreductase activity"/>
    <property type="evidence" value="ECO:0007669"/>
    <property type="project" value="UniProtKB-KW"/>
</dbReference>
<keyword evidence="1" id="KW-0560">Oxidoreductase</keyword>
<evidence type="ECO:0000259" key="3">
    <source>
        <dbReference type="Pfam" id="PF01266"/>
    </source>
</evidence>
<name>A0A562TJ59_9HYPH</name>
<dbReference type="AlphaFoldDB" id="A0A562TJ59"/>
<dbReference type="PANTHER" id="PTHR13847">
    <property type="entry name" value="SARCOSINE DEHYDROGENASE-RELATED"/>
    <property type="match status" value="1"/>
</dbReference>
<evidence type="ECO:0000313" key="5">
    <source>
        <dbReference type="Proteomes" id="UP000320593"/>
    </source>
</evidence>
<dbReference type="SUPFAM" id="SSF51905">
    <property type="entry name" value="FAD/NAD(P)-binding domain"/>
    <property type="match status" value="1"/>
</dbReference>
<evidence type="ECO:0000256" key="2">
    <source>
        <dbReference type="SAM" id="Phobius"/>
    </source>
</evidence>
<dbReference type="InterPro" id="IPR036188">
    <property type="entry name" value="FAD/NAD-bd_sf"/>
</dbReference>
<dbReference type="Gene3D" id="3.50.50.60">
    <property type="entry name" value="FAD/NAD(P)-binding domain"/>
    <property type="match status" value="1"/>
</dbReference>
<keyword evidence="2" id="KW-1133">Transmembrane helix</keyword>
<protein>
    <submittedName>
        <fullName evidence="4">Glycine/D-amino acid oxidase-like deaminating enzyme</fullName>
    </submittedName>
</protein>
<feature type="domain" description="FAD dependent oxidoreductase" evidence="3">
    <location>
        <begin position="11"/>
        <end position="353"/>
    </location>
</feature>
<sequence>MPLSSNGQSFDIAIAGGGIFGLSIAYAAIRLGLKVAVFEADKVGAGASGGLLGALMPHMPARWNPKKEFQFRALKSLEEHTHALELETGMHTGYRRCGRILPLTTKDKLEHHLERAEESKLRWNTDRTGFSYQVEQPGERGDWLSPDAAPFGLVYETLAARVSPRAYIATLAAYIRQHGVLVEGAAVHGFEESTGRVFLTGGHPDVHAAHVVYASGHASFRAIESLTGEAVGRGEKGQAVLLEGEGLEHLPAIYCDGLYVVPHENGTVAVGSTADKVFEHSEPLPERTEELVRRAAAFCPKLNGRAILSEWAGIRPRCNKRDPLVGKLPGYARTYVATGGYKISFGVAHAVADALLGEIYARSTEAVLPDTFRPEHHFGDNALRNDTYQPAVASVHKI</sequence>
<gene>
    <name evidence="4" type="ORF">JM93_00981</name>
</gene>
<proteinExistence type="predicted"/>
<keyword evidence="5" id="KW-1185">Reference proteome</keyword>
<evidence type="ECO:0000256" key="1">
    <source>
        <dbReference type="ARBA" id="ARBA00023002"/>
    </source>
</evidence>
<dbReference type="InterPro" id="IPR006076">
    <property type="entry name" value="FAD-dep_OxRdtase"/>
</dbReference>
<accession>A0A562TJ59</accession>
<dbReference type="PANTHER" id="PTHR13847:SF289">
    <property type="entry name" value="GLYCINE OXIDASE"/>
    <property type="match status" value="1"/>
</dbReference>
<reference evidence="4 5" key="1">
    <citation type="submission" date="2019-07" db="EMBL/GenBank/DDBJ databases">
        <title>Genomic Encyclopedia of Archaeal and Bacterial Type Strains, Phase II (KMG-II): from individual species to whole genera.</title>
        <authorList>
            <person name="Goeker M."/>
        </authorList>
    </citation>
    <scope>NUCLEOTIDE SEQUENCE [LARGE SCALE GENOMIC DNA]</scope>
    <source>
        <strain evidence="4 5">ATCC BAA-252</strain>
    </source>
</reference>
<dbReference type="OrthoDB" id="7818064at2"/>
<keyword evidence="2" id="KW-0472">Membrane</keyword>
<comment type="caution">
    <text evidence="4">The sequence shown here is derived from an EMBL/GenBank/DDBJ whole genome shotgun (WGS) entry which is preliminary data.</text>
</comment>
<keyword evidence="2" id="KW-0812">Transmembrane</keyword>
<dbReference type="EMBL" id="VLLF01000001">
    <property type="protein sequence ID" value="TWI93424.1"/>
    <property type="molecule type" value="Genomic_DNA"/>
</dbReference>
<evidence type="ECO:0000313" key="4">
    <source>
        <dbReference type="EMBL" id="TWI93424.1"/>
    </source>
</evidence>
<dbReference type="Proteomes" id="UP000320593">
    <property type="component" value="Unassembled WGS sequence"/>
</dbReference>
<dbReference type="Gene3D" id="3.30.9.10">
    <property type="entry name" value="D-Amino Acid Oxidase, subunit A, domain 2"/>
    <property type="match status" value="1"/>
</dbReference>